<feature type="transmembrane region" description="Helical" evidence="6">
    <location>
        <begin position="1100"/>
        <end position="1121"/>
    </location>
</feature>
<dbReference type="Gene3D" id="2.10.25.10">
    <property type="entry name" value="Laminin"/>
    <property type="match status" value="1"/>
</dbReference>
<evidence type="ECO:0000313" key="8">
    <source>
        <dbReference type="EMBL" id="ORY87303.1"/>
    </source>
</evidence>
<dbReference type="PANTHER" id="PTHR24060">
    <property type="entry name" value="METABOTROPIC GLUTAMATE RECEPTOR"/>
    <property type="match status" value="1"/>
</dbReference>
<keyword evidence="2 6" id="KW-0812">Transmembrane</keyword>
<dbReference type="Proteomes" id="UP000193920">
    <property type="component" value="Unassembled WGS sequence"/>
</dbReference>
<keyword evidence="4 6" id="KW-0472">Membrane</keyword>
<evidence type="ECO:0000256" key="6">
    <source>
        <dbReference type="SAM" id="Phobius"/>
    </source>
</evidence>
<reference evidence="8 9" key="1">
    <citation type="submission" date="2016-08" db="EMBL/GenBank/DDBJ databases">
        <title>A Parts List for Fungal Cellulosomes Revealed by Comparative Genomics.</title>
        <authorList>
            <consortium name="DOE Joint Genome Institute"/>
            <person name="Haitjema C.H."/>
            <person name="Gilmore S.P."/>
            <person name="Henske J.K."/>
            <person name="Solomon K.V."/>
            <person name="De Groot R."/>
            <person name="Kuo A."/>
            <person name="Mondo S.J."/>
            <person name="Salamov A.A."/>
            <person name="Labutti K."/>
            <person name="Zhao Z."/>
            <person name="Chiniquy J."/>
            <person name="Barry K."/>
            <person name="Brewer H.M."/>
            <person name="Purvine S.O."/>
            <person name="Wright A.T."/>
            <person name="Boxma B."/>
            <person name="Van Alen T."/>
            <person name="Hackstein J.H."/>
            <person name="Baker S.E."/>
            <person name="Grigoriev I.V."/>
            <person name="O'Malley M.A."/>
        </authorList>
    </citation>
    <scope>NUCLEOTIDE SEQUENCE [LARGE SCALE GENOMIC DNA]</scope>
    <source>
        <strain evidence="8 9">G1</strain>
    </source>
</reference>
<evidence type="ECO:0000259" key="7">
    <source>
        <dbReference type="PROSITE" id="PS50259"/>
    </source>
</evidence>
<dbReference type="GO" id="GO:0004930">
    <property type="term" value="F:G protein-coupled receptor activity"/>
    <property type="evidence" value="ECO:0007669"/>
    <property type="project" value="InterPro"/>
</dbReference>
<feature type="transmembrane region" description="Helical" evidence="6">
    <location>
        <begin position="1127"/>
        <end position="1147"/>
    </location>
</feature>
<protein>
    <recommendedName>
        <fullName evidence="7">G-protein coupled receptors family 3 profile domain-containing protein</fullName>
    </recommendedName>
</protein>
<dbReference type="EMBL" id="MCOG01000001">
    <property type="protein sequence ID" value="ORY87303.1"/>
    <property type="molecule type" value="Genomic_DNA"/>
</dbReference>
<evidence type="ECO:0000256" key="2">
    <source>
        <dbReference type="ARBA" id="ARBA00022692"/>
    </source>
</evidence>
<evidence type="ECO:0000313" key="9">
    <source>
        <dbReference type="Proteomes" id="UP000193920"/>
    </source>
</evidence>
<feature type="domain" description="G-protein coupled receptors family 3 profile" evidence="7">
    <location>
        <begin position="913"/>
        <end position="1170"/>
    </location>
</feature>
<dbReference type="InterPro" id="IPR017978">
    <property type="entry name" value="GPCR_3_C"/>
</dbReference>
<feature type="transmembrane region" description="Helical" evidence="6">
    <location>
        <begin position="949"/>
        <end position="970"/>
    </location>
</feature>
<feature type="transmembrane region" description="Helical" evidence="6">
    <location>
        <begin position="1070"/>
        <end position="1088"/>
    </location>
</feature>
<feature type="transmembrane region" description="Helical" evidence="6">
    <location>
        <begin position="1024"/>
        <end position="1043"/>
    </location>
</feature>
<dbReference type="AlphaFoldDB" id="A0A1Y2FTI2"/>
<keyword evidence="9" id="KW-1185">Reference proteome</keyword>
<comment type="caution">
    <text evidence="8">The sequence shown here is derived from an EMBL/GenBank/DDBJ whole genome shotgun (WGS) entry which is preliminary data.</text>
</comment>
<organism evidence="8 9">
    <name type="scientific">Neocallimastix californiae</name>
    <dbReference type="NCBI Taxonomy" id="1754190"/>
    <lineage>
        <taxon>Eukaryota</taxon>
        <taxon>Fungi</taxon>
        <taxon>Fungi incertae sedis</taxon>
        <taxon>Chytridiomycota</taxon>
        <taxon>Chytridiomycota incertae sedis</taxon>
        <taxon>Neocallimastigomycetes</taxon>
        <taxon>Neocallimastigales</taxon>
        <taxon>Neocallimastigaceae</taxon>
        <taxon>Neocallimastix</taxon>
    </lineage>
</organism>
<keyword evidence="3 6" id="KW-1133">Transmembrane helix</keyword>
<dbReference type="GO" id="GO:0016020">
    <property type="term" value="C:membrane"/>
    <property type="evidence" value="ECO:0007669"/>
    <property type="project" value="UniProtKB-SubCell"/>
</dbReference>
<evidence type="ECO:0000256" key="5">
    <source>
        <dbReference type="ARBA" id="ARBA00023180"/>
    </source>
</evidence>
<dbReference type="PROSITE" id="PS50259">
    <property type="entry name" value="G_PROTEIN_RECEP_F3_4"/>
    <property type="match status" value="1"/>
</dbReference>
<dbReference type="OrthoDB" id="10045365at2759"/>
<proteinExistence type="predicted"/>
<feature type="transmembrane region" description="Helical" evidence="6">
    <location>
        <begin position="912"/>
        <end position="937"/>
    </location>
</feature>
<sequence>MAMTSIIKIFLLITNYHILILGILSINIDNTQDFIETINNYNNNKDEIFNIQNEIIITDIEPLIIKKPRFLLQGNPSHNSILNFTDNNDINLIFQKECEFIEIKDITIFGVISFEHNLNITFNNVIYNGYFISRNDFSNQNNTISIKDSVFSLSQRYHGLSINNYDVTITNTKFYGNQINNLYIMSVMNSKDNFKNLIIKDTLFSGNYHNSGIDSIYTNIQCNNSTFQKLYNGKRLRGGGALNLAYTNNNFYNNKFEDNFSESNGGSIYLINTYITTIDVVYFTNTTSLESGHSISIFSENTSYKTIIYMYNITQVGNPIKNPFSIDGTFFSTYGSNKLYIENYTGTNLSTGTVMSFSGDSRAEIKNMNINTVYSENEGPLIKVYDPYMNGANIYYENLQVNNIIQENSIYSPSLISTISGKVTLYNCTFQNFFVNQSGLTFQENDGVIVIRNSFIINFFSKWPEPLFYINNFDYLYLTYDDSPYAFIFDYSVLSNVYEDGVIFYINRCKMHITNSSFYNIHQCYLNNDCNSFTEIMDDKFRSSIIFFIDILGANILQEFTTFDSIYGKTGIIVKQGVLSITFSIIKNSYFENGFIFLTNLWESDKGYFFFYGMEFSNNRSYRGTFFYYNDIYGDESPTVLTVDSKFINNTAINYGGLIYSTARGNTNIYNKVNFYECLFENNNAILGKISYTYDSSHNPLFYNSDNTITMKLNEDKNNYVTNPTHLVFDNYDSKEIIEIYSGDRIDKEYSCSIYDDNGNRFEINGDINDTLLNELVFYEISLQGKNDTSLRAKVFGSYRGYCFNNICKFKNLRLIGNPGDYMLILKIVSSGSFFDIKSNSIYMNIKIKECNETERLNQDKDGYNIKSCFIPKCNPPCVRGKCINDNICDCSNTKFKGPLCSERYQQERHKFYEVLIIVISNASILIYIISLIFLHLHRNFDIIKAASFDFLALILIGLIFNSIYVFLIIKKTFSNLECALVFLIQNIGFSLIFGSITSKTFRIYRIFYSVKAITHKPSNTMKFLLIDFLIAFYIIFSIIHYFTNSIESKIAFDYNEREYSQCVYPKDEIICFIINLFIIIIEFYFSYNIRRINQTFKEPLTIPFYTYIIYIFFIYIFKILKNPKLSYYFTSSGTLFYSAIIFYFFYIKKFKMILKYGNKKIDDSDIRTNDKLSKIGTNWLNRYELTECSRIESNPYATGFVQYSIK</sequence>
<evidence type="ECO:0000256" key="1">
    <source>
        <dbReference type="ARBA" id="ARBA00004141"/>
    </source>
</evidence>
<evidence type="ECO:0000256" key="3">
    <source>
        <dbReference type="ARBA" id="ARBA00022989"/>
    </source>
</evidence>
<keyword evidence="5" id="KW-0325">Glycoprotein</keyword>
<dbReference type="Pfam" id="PF00003">
    <property type="entry name" value="7tm_3"/>
    <property type="match status" value="1"/>
</dbReference>
<dbReference type="InterPro" id="IPR050726">
    <property type="entry name" value="mGluR"/>
</dbReference>
<comment type="subcellular location">
    <subcellularLocation>
        <location evidence="1">Membrane</location>
        <topology evidence="1">Multi-pass membrane protein</topology>
    </subcellularLocation>
</comment>
<name>A0A1Y2FTI2_9FUNG</name>
<gene>
    <name evidence="8" type="ORF">LY90DRAFT_1686</name>
</gene>
<accession>A0A1Y2FTI2</accession>
<feature type="transmembrane region" description="Helical" evidence="6">
    <location>
        <begin position="982"/>
        <end position="1003"/>
    </location>
</feature>
<evidence type="ECO:0000256" key="4">
    <source>
        <dbReference type="ARBA" id="ARBA00023136"/>
    </source>
</evidence>